<feature type="domain" description="ATPase dynein-related AAA" evidence="1">
    <location>
        <begin position="350"/>
        <end position="445"/>
    </location>
</feature>
<evidence type="ECO:0000313" key="3">
    <source>
        <dbReference type="Proteomes" id="UP000000588"/>
    </source>
</evidence>
<dbReference type="SUPFAM" id="SSF52540">
    <property type="entry name" value="P-loop containing nucleoside triphosphate hydrolases"/>
    <property type="match status" value="2"/>
</dbReference>
<dbReference type="AlphaFoldDB" id="Q7MVS2"/>
<keyword evidence="2" id="KW-0378">Hydrolase</keyword>
<dbReference type="STRING" id="242619.PG_0971"/>
<keyword evidence="2" id="KW-0540">Nuclease</keyword>
<dbReference type="Proteomes" id="UP000000588">
    <property type="component" value="Chromosome"/>
</dbReference>
<dbReference type="Gene3D" id="3.40.50.300">
    <property type="entry name" value="P-loop containing nucleotide triphosphate hydrolases"/>
    <property type="match status" value="2"/>
</dbReference>
<dbReference type="EnsemblBacteria" id="AAQ66098">
    <property type="protein sequence ID" value="AAQ66098"/>
    <property type="gene ID" value="PG_0971"/>
</dbReference>
<dbReference type="EMBL" id="AE015924">
    <property type="protein sequence ID" value="AAQ66098.1"/>
    <property type="molecule type" value="Genomic_DNA"/>
</dbReference>
<dbReference type="RefSeq" id="WP_005873890.1">
    <property type="nucleotide sequence ID" value="NC_002950.2"/>
</dbReference>
<sequence>MNNHSNKHWHLQMYLPEGKKGVQIRSEDMLKEPQPVIGTGEWNNRQCQDFKELHIGTIILVREGKKAIALCEVTSGCYTDKELHEKYRHSNFRNVKVLDFIAEKDQPPPRLFSQGTLKSCGEWTHQWEYIDKLISLMDKNNPIEEYSQLKEYAQLLESKKNIILQGAPGTGKTYTTASIAVHMCNKNFTDYTDHSKVIEEYERLRDTGQIAFCTFHQSMDYEDFVEGLKPEVKSNNVEYNVENGIFKSICEQAKTKEEADIITCIDKYLQSIKGYENKKKIPTISGRSDLWVWWIEGNDTISTRSAISKSEKGEQYSLSPLNIEKVKLQAIGEAIENNWRQYAQAFINAVKKEYQLDKQISDKPYVLIIDEINRGNVSKIFGELITLLEADKRSGAGSDSNHCISLILPYSKENFSVPSNLYIIGTMNTTDRSTGTIDYAVRRRFAFVTLKSSDKVIKEYAEKQSVEDNVRDASLALFTQINGNLKNDKESFIAKHKAADFELEDLKVGHSYFMAKDIDMLKMKMRYEVVPLIKEYIKDGILRGMQGDESYFEKWMNAECFHQSEPTTNDN</sequence>
<dbReference type="PANTHER" id="PTHR37291:SF1">
    <property type="entry name" value="TYPE IV METHYL-DIRECTED RESTRICTION ENZYME ECOKMCRB SUBUNIT"/>
    <property type="match status" value="1"/>
</dbReference>
<keyword evidence="2" id="KW-0255">Endonuclease</keyword>
<dbReference type="REBASE" id="17589">
    <property type="entry name" value="PgiTMcrBCP"/>
</dbReference>
<accession>Q7MVS2</accession>
<gene>
    <name evidence="2" type="ordered locus">PG_0971</name>
</gene>
<dbReference type="InterPro" id="IPR052934">
    <property type="entry name" value="Methyl-DNA_Rec/Restrict_Enz"/>
</dbReference>
<evidence type="ECO:0000313" key="2">
    <source>
        <dbReference type="EMBL" id="AAQ66098.1"/>
    </source>
</evidence>
<dbReference type="Pfam" id="PF07728">
    <property type="entry name" value="AAA_5"/>
    <property type="match status" value="1"/>
</dbReference>
<protein>
    <submittedName>
        <fullName evidence="2">McrBC restriction endonuclease system, McrB subunit, putative</fullName>
    </submittedName>
</protein>
<dbReference type="eggNOG" id="COG1401">
    <property type="taxonomic scope" value="Bacteria"/>
</dbReference>
<keyword evidence="3" id="KW-1185">Reference proteome</keyword>
<dbReference type="GO" id="GO:0005524">
    <property type="term" value="F:ATP binding"/>
    <property type="evidence" value="ECO:0007669"/>
    <property type="project" value="InterPro"/>
</dbReference>
<dbReference type="PANTHER" id="PTHR37291">
    <property type="entry name" value="5-METHYLCYTOSINE-SPECIFIC RESTRICTION ENZYME B"/>
    <property type="match status" value="1"/>
</dbReference>
<dbReference type="KEGG" id="pgi:PG_0971"/>
<dbReference type="PATRIC" id="fig|242619.8.peg.900"/>
<dbReference type="GO" id="GO:0004519">
    <property type="term" value="F:endonuclease activity"/>
    <property type="evidence" value="ECO:0007669"/>
    <property type="project" value="UniProtKB-KW"/>
</dbReference>
<organism evidence="2 3">
    <name type="scientific">Porphyromonas gingivalis (strain ATCC BAA-308 / W83)</name>
    <dbReference type="NCBI Taxonomy" id="242619"/>
    <lineage>
        <taxon>Bacteria</taxon>
        <taxon>Pseudomonadati</taxon>
        <taxon>Bacteroidota</taxon>
        <taxon>Bacteroidia</taxon>
        <taxon>Bacteroidales</taxon>
        <taxon>Porphyromonadaceae</taxon>
        <taxon>Porphyromonas</taxon>
    </lineage>
</organism>
<dbReference type="InterPro" id="IPR011704">
    <property type="entry name" value="ATPase_dyneun-rel_AAA"/>
</dbReference>
<reference evidence="2 3" key="1">
    <citation type="journal article" date="2003" name="J. Bacteriol.">
        <title>Complete genome sequence of the oral pathogenic bacterium Porphyromonas gingivalis strain W83.</title>
        <authorList>
            <person name="Nelson K."/>
            <person name="Fleishmann R."/>
            <person name="DeBoy R."/>
            <person name="Paulsen I."/>
            <person name="Fouts D."/>
            <person name="Eisen J."/>
            <person name="Daugherty S."/>
            <person name="Dodson R."/>
            <person name="Durkin A."/>
            <person name="Gwinn M."/>
            <person name="Haft D."/>
            <person name="Kolonay J."/>
            <person name="Nelson W."/>
            <person name="White O."/>
            <person name="Mason T."/>
            <person name="Tallon L."/>
            <person name="Gray J."/>
            <person name="Granger D."/>
            <person name="Tettelin H."/>
            <person name="Dong H."/>
            <person name="Galvin J."/>
            <person name="Duncan M."/>
            <person name="Dewhirst F."/>
            <person name="Fraser C."/>
        </authorList>
    </citation>
    <scope>NUCLEOTIDE SEQUENCE [LARGE SCALE GENOMIC DNA]</scope>
    <source>
        <strain evidence="3">ATCC BAA-308 / W83</strain>
    </source>
</reference>
<name>Q7MVS2_PORGI</name>
<dbReference type="HOGENOM" id="CLU_494925_0_0_10"/>
<dbReference type="GO" id="GO:0016887">
    <property type="term" value="F:ATP hydrolysis activity"/>
    <property type="evidence" value="ECO:0007669"/>
    <property type="project" value="InterPro"/>
</dbReference>
<proteinExistence type="predicted"/>
<dbReference type="BioCyc" id="PGIN242619:G1G02-905-MONOMER"/>
<evidence type="ECO:0000259" key="1">
    <source>
        <dbReference type="Pfam" id="PF07728"/>
    </source>
</evidence>
<dbReference type="InterPro" id="IPR027417">
    <property type="entry name" value="P-loop_NTPase"/>
</dbReference>